<name>A0A9P1QZS7_PSEAI</name>
<dbReference type="AntiFam" id="ANF00174">
    <property type="entry name" value="Shadow ORF (irp2)"/>
</dbReference>
<reference evidence="2" key="1">
    <citation type="submission" date="2015-06" db="EMBL/GenBank/DDBJ databases">
        <authorList>
            <person name="Radhakrishnan Rajesh"/>
            <person name="Underwood Anthony"/>
            <person name="Al-Shahib Ali"/>
        </authorList>
    </citation>
    <scope>NUCLEOTIDE SEQUENCE [LARGE SCALE GENOMIC DNA]</scope>
    <source>
        <strain evidence="2">P19_London_7_VIM_2_05_10</strain>
    </source>
</reference>
<gene>
    <name evidence="1" type="ORF">PAERUG_P19_London_7_VIM_2_05_10_00050</name>
</gene>
<evidence type="ECO:0000313" key="1">
    <source>
        <dbReference type="EMBL" id="CRN85462.1"/>
    </source>
</evidence>
<proteinExistence type="predicted"/>
<protein>
    <submittedName>
        <fullName evidence="1">Uncharacterized protein</fullName>
    </submittedName>
</protein>
<dbReference type="AlphaFoldDB" id="A0A9P1QZS7"/>
<comment type="caution">
    <text evidence="1">The sequence shown here is derived from an EMBL/GenBank/DDBJ whole genome shotgun (WGS) entry which is preliminary data.</text>
</comment>
<dbReference type="AntiFam" id="ANF00178">
    <property type="entry name" value="Shadow ORF (opposite dhbF)"/>
</dbReference>
<dbReference type="EMBL" id="CVVU01000003">
    <property type="protein sequence ID" value="CRN85462.1"/>
    <property type="molecule type" value="Genomic_DNA"/>
</dbReference>
<sequence>MVVVGGLANRQIGAASALRVYPEERDVVRAFGRPIGIHQPYLRITRQPAASQFGGEGFAGGEHPAQSRQGFLGIIEHLLNQRGHQFQHSDATLADAPRECQRIVGNIVRQDVHLRTEERCREELPDRDIETLRSGLGDYVVLVQGQQRHLAQLIVEHACLFHHHPLGMAGGAGGIDHIGKAIGRRDNAWPLFALALPLLGGPVEKRRPRFLRQFLEQLASQGLVALANDQGRHTSKFQQIYQPAPRQGWIERQIGCSRLEGADHHRHQFQPTIGQQGHRAIAFYTGLEQAPGNSVGLCVELAVGPGAVAAGRGYSLAQTIHLRLEQTYIAFIERIGAAPRGAGQQRCVLFFRHQRQLGESVVEAITDRQ</sequence>
<evidence type="ECO:0000313" key="2">
    <source>
        <dbReference type="Proteomes" id="UP000045039"/>
    </source>
</evidence>
<organism evidence="1 2">
    <name type="scientific">Pseudomonas aeruginosa</name>
    <dbReference type="NCBI Taxonomy" id="287"/>
    <lineage>
        <taxon>Bacteria</taxon>
        <taxon>Pseudomonadati</taxon>
        <taxon>Pseudomonadota</taxon>
        <taxon>Gammaproteobacteria</taxon>
        <taxon>Pseudomonadales</taxon>
        <taxon>Pseudomonadaceae</taxon>
        <taxon>Pseudomonas</taxon>
    </lineage>
</organism>
<dbReference type="Proteomes" id="UP000045039">
    <property type="component" value="Unassembled WGS sequence"/>
</dbReference>
<accession>A0A9P1QZS7</accession>